<dbReference type="Proteomes" id="UP000201571">
    <property type="component" value="Segment"/>
</dbReference>
<dbReference type="GeneID" id="13842657"/>
<evidence type="ECO:0000313" key="1">
    <source>
        <dbReference type="EMBL" id="AER41454.1"/>
    </source>
</evidence>
<protein>
    <recommendedName>
        <fullName evidence="3">P49</fullName>
    </recommendedName>
</protein>
<dbReference type="InterPro" id="IPR006997">
    <property type="entry name" value="Baculo_Y142"/>
</dbReference>
<dbReference type="RefSeq" id="YP_006908536.1">
    <property type="nucleotide sequence ID" value="NC_018875.1"/>
</dbReference>
<keyword evidence="2" id="KW-1185">Reference proteome</keyword>
<dbReference type="Pfam" id="PF04913">
    <property type="entry name" value="Baculo_Y142"/>
    <property type="match status" value="1"/>
</dbReference>
<dbReference type="KEGG" id="vg:13842657"/>
<evidence type="ECO:0000313" key="2">
    <source>
        <dbReference type="Proteomes" id="UP000201571"/>
    </source>
</evidence>
<proteinExistence type="predicted"/>
<name>K4ER55_9BBAC</name>
<organism evidence="1 2">
    <name type="scientific">Epinotia aporema granulovirus</name>
    <dbReference type="NCBI Taxonomy" id="166056"/>
    <lineage>
        <taxon>Viruses</taxon>
        <taxon>Viruses incertae sedis</taxon>
        <taxon>Naldaviricetes</taxon>
        <taxon>Lefavirales</taxon>
        <taxon>Baculoviridae</taxon>
        <taxon>Betabaculovirus</taxon>
        <taxon>Betabaculovirus epaporemae</taxon>
    </lineage>
</organism>
<sequence>MSDNEDALNDAFIRAYFDVSNHPLDSINMNIDESDENFHNFTNYLHQMGLNNLITDYSRDMLSTISPQFKFVCERDYNLDILSAYNYNDVYIRKGVSVYATNLFVPHERSDTVMKSLVTNLVGENQFAITEEGQVELKKKYYIYNGTDGIVLTHPYVDWSGLKICGRDKKTPSSMLRLYLIGEQAVQNALKKKLPNFTGTVLKNFHKGTPLSYRPDNHKNVISSKTFITNNYDVVFENFEQEFKENQAAITFVQRDYIFDAQNFPVSLLTRLQEHYVSETSVIKEVVRFKQKSGASNIGNRMIIDRFGRAIYKKMVVRNVYYTPPDPGRHLFIPRDFEQLRGTLNAAYVPRLGIVILADQEFFGTTKVLEFEPSKHLYTYVKNKVKIHENDRFFHVGGQFYLEESKFKINDVAIYILVRIEQELLLRNNLIRTSHNLRELKQNWVYNTVLNLFVRKH</sequence>
<dbReference type="OrthoDB" id="4896at10239"/>
<dbReference type="EMBL" id="JN408834">
    <property type="protein sequence ID" value="AER41454.1"/>
    <property type="molecule type" value="Genomic_DNA"/>
</dbReference>
<reference evidence="1 2" key="1">
    <citation type="journal article" date="2012" name="BMC Genomics">
        <title>Genome of Epinotia aporema granulovirus (EpapGV), a polyorganotropic fast killing betabaculovirus with a novel thymidylate kinase gene.</title>
        <authorList>
            <person name="Ferrelli M.L."/>
            <person name="Salvador R."/>
            <person name="Biedma M.E."/>
            <person name="Berretta M.F."/>
            <person name="Haase S."/>
            <person name="Sciocco-Cap A."/>
            <person name="Ghiringhelli P.D."/>
            <person name="Romanowski V."/>
        </authorList>
    </citation>
    <scope>NUCLEOTIDE SEQUENCE [LARGE SCALE GENOMIC DNA]</scope>
</reference>
<evidence type="ECO:0008006" key="3">
    <source>
        <dbReference type="Google" id="ProtNLM"/>
    </source>
</evidence>
<accession>K4ER55</accession>